<comment type="similarity">
    <text evidence="1">Belongs to the short-chain dehydrogenases/reductases (SDR) family.</text>
</comment>
<dbReference type="STRING" id="1518501.CQ10_13080"/>
<evidence type="ECO:0000313" key="2">
    <source>
        <dbReference type="EMBL" id="KRQ97613.1"/>
    </source>
</evidence>
<evidence type="ECO:0000313" key="3">
    <source>
        <dbReference type="Proteomes" id="UP000051913"/>
    </source>
</evidence>
<dbReference type="PRINTS" id="PR00081">
    <property type="entry name" value="GDHRDH"/>
</dbReference>
<dbReference type="SUPFAM" id="SSF51735">
    <property type="entry name" value="NAD(P)-binding Rossmann-fold domains"/>
    <property type="match status" value="1"/>
</dbReference>
<dbReference type="EMBL" id="LLXX01000183">
    <property type="protein sequence ID" value="KRQ97613.1"/>
    <property type="molecule type" value="Genomic_DNA"/>
</dbReference>
<dbReference type="PANTHER" id="PTHR42760:SF135">
    <property type="entry name" value="BLL7886 PROTEIN"/>
    <property type="match status" value="1"/>
</dbReference>
<accession>A0A0R3LNI2</accession>
<dbReference type="PRINTS" id="PR00080">
    <property type="entry name" value="SDRFAMILY"/>
</dbReference>
<dbReference type="FunFam" id="3.40.50.720:FF:000084">
    <property type="entry name" value="Short-chain dehydrogenase reductase"/>
    <property type="match status" value="1"/>
</dbReference>
<dbReference type="GO" id="GO:0016616">
    <property type="term" value="F:oxidoreductase activity, acting on the CH-OH group of donors, NAD or NADP as acceptor"/>
    <property type="evidence" value="ECO:0007669"/>
    <property type="project" value="TreeGrafter"/>
</dbReference>
<dbReference type="AlphaFoldDB" id="A0A0R3LNI2"/>
<organism evidence="2 3">
    <name type="scientific">Bradyrhizobium valentinum</name>
    <dbReference type="NCBI Taxonomy" id="1518501"/>
    <lineage>
        <taxon>Bacteria</taxon>
        <taxon>Pseudomonadati</taxon>
        <taxon>Pseudomonadota</taxon>
        <taxon>Alphaproteobacteria</taxon>
        <taxon>Hyphomicrobiales</taxon>
        <taxon>Nitrobacteraceae</taxon>
        <taxon>Bradyrhizobium</taxon>
    </lineage>
</organism>
<dbReference type="GO" id="GO:0030497">
    <property type="term" value="P:fatty acid elongation"/>
    <property type="evidence" value="ECO:0007669"/>
    <property type="project" value="TreeGrafter"/>
</dbReference>
<dbReference type="PANTHER" id="PTHR42760">
    <property type="entry name" value="SHORT-CHAIN DEHYDROGENASES/REDUCTASES FAMILY MEMBER"/>
    <property type="match status" value="1"/>
</dbReference>
<dbReference type="RefSeq" id="WP_057854419.1">
    <property type="nucleotide sequence ID" value="NZ_LLXX01000183.1"/>
</dbReference>
<proteinExistence type="inferred from homology"/>
<dbReference type="Proteomes" id="UP000051913">
    <property type="component" value="Unassembled WGS sequence"/>
</dbReference>
<dbReference type="InterPro" id="IPR036291">
    <property type="entry name" value="NAD(P)-bd_dom_sf"/>
</dbReference>
<dbReference type="OrthoDB" id="198783at2"/>
<dbReference type="Pfam" id="PF13561">
    <property type="entry name" value="adh_short_C2"/>
    <property type="match status" value="1"/>
</dbReference>
<evidence type="ECO:0000256" key="1">
    <source>
        <dbReference type="ARBA" id="ARBA00006484"/>
    </source>
</evidence>
<dbReference type="Gene3D" id="3.40.50.720">
    <property type="entry name" value="NAD(P)-binding Rossmann-like Domain"/>
    <property type="match status" value="1"/>
</dbReference>
<gene>
    <name evidence="2" type="ORF">CP49_39400</name>
</gene>
<dbReference type="InterPro" id="IPR002347">
    <property type="entry name" value="SDR_fam"/>
</dbReference>
<keyword evidence="3" id="KW-1185">Reference proteome</keyword>
<sequence>MPLLQNHIAVVTGAGSGIGRAIAIGYAREGAQVVLLDRDEKAAAEAAKEIRDADGKAESYALDVANRENCVAMAKQIADKIGQVSILVNNAGIVRRNGMLGAADAVISDWEDIIAVNLTGVFNVTHAFLAPLRASKGRIVNIGSIQSFVHVRTPSSPAYTASKHGVLGFTKALAAELGKEGVRVNAIGPGFIATPLNASARANNPDLVKTFMDHTPLGRAGTAEDIVGPAIFLASDLSAYVSGSIVMVDGGYRAV</sequence>
<reference evidence="2 3" key="1">
    <citation type="submission" date="2014-03" db="EMBL/GenBank/DDBJ databases">
        <title>Bradyrhizobium valentinum sp. nov., isolated from effective nodules of Lupinus mariae-josephae, a lupine endemic of basic-lime soils in Eastern Spain.</title>
        <authorList>
            <person name="Duran D."/>
            <person name="Rey L."/>
            <person name="Navarro A."/>
            <person name="Busquets A."/>
            <person name="Imperial J."/>
            <person name="Ruiz-Argueso T."/>
        </authorList>
    </citation>
    <scope>NUCLEOTIDE SEQUENCE [LARGE SCALE GENOMIC DNA]</scope>
    <source>
        <strain evidence="2 3">LmjM3</strain>
    </source>
</reference>
<protein>
    <submittedName>
        <fullName evidence="2">Dehydrogenase</fullName>
    </submittedName>
</protein>
<comment type="caution">
    <text evidence="2">The sequence shown here is derived from an EMBL/GenBank/DDBJ whole genome shotgun (WGS) entry which is preliminary data.</text>
</comment>
<name>A0A0R3LNI2_9BRAD</name>